<dbReference type="InterPro" id="IPR012548">
    <property type="entry name" value="MATCAP"/>
</dbReference>
<dbReference type="GO" id="GO:0006508">
    <property type="term" value="P:proteolysis"/>
    <property type="evidence" value="ECO:0007669"/>
    <property type="project" value="UniProtKB-KW"/>
</dbReference>
<dbReference type="PANTHER" id="PTHR31817">
    <property type="match status" value="1"/>
</dbReference>
<comment type="caution">
    <text evidence="5">The sequence shown here is derived from an EMBL/GenBank/DDBJ whole genome shotgun (WGS) entry which is preliminary data.</text>
</comment>
<comment type="cofactor">
    <cofactor evidence="1">
        <name>Zn(2+)</name>
        <dbReference type="ChEBI" id="CHEBI:29105"/>
    </cofactor>
</comment>
<dbReference type="GO" id="GO:0080164">
    <property type="term" value="P:regulation of nitric oxide metabolic process"/>
    <property type="evidence" value="ECO:0007669"/>
    <property type="project" value="TreeGrafter"/>
</dbReference>
<evidence type="ECO:0000313" key="6">
    <source>
        <dbReference type="Proteomes" id="UP000754644"/>
    </source>
</evidence>
<sequence>MSLERYRENLRELSDQLIAIQKPIRILDSIKWPRGIKATFLADKRGGLPVLPENYYAALPLKYNPQQLTSELVQLRQRIRATLGKNDGLGNILAESVGQYERVIEMLMARGTKAFASHSKALYGSAFDHLRGDRRTLNELGQQLSSIFSLPAAARLSHDYPQDYSAEDAVQRLSDALNGYFGRDKVKVMLSDGIVSDAAAGSDYIKLNDSKRFSEQELRVFEVHEGWVHVGTTLNGKHQPWATWLAVGSPRVTASQEGLAVLLETLTFSSFPQRARKISERVQAVSMAEQGADFRQIFDHFEDQGLPREESYQLTQRVFRGGDPRGGSYFTKDISYVRGIVENINFIRSAILSDVPQVIPLLFVGKVTLDDIPVLYEHMLAGTVVAPRYLPPMFADINGLYVWFGFSSSLGLVDLGRVQRHFGKLFANLKPRLGDSTP</sequence>
<dbReference type="GO" id="GO:0008237">
    <property type="term" value="F:metallopeptidase activity"/>
    <property type="evidence" value="ECO:0007669"/>
    <property type="project" value="UniProtKB-KW"/>
</dbReference>
<dbReference type="Proteomes" id="UP000754644">
    <property type="component" value="Unassembled WGS sequence"/>
</dbReference>
<dbReference type="EMBL" id="JABMOJ010000054">
    <property type="protein sequence ID" value="NQV64005.1"/>
    <property type="molecule type" value="Genomic_DNA"/>
</dbReference>
<dbReference type="AlphaFoldDB" id="A0A973A7D0"/>
<name>A0A973A7D0_9GAMM</name>
<keyword evidence="4" id="KW-0482">Metalloprotease</keyword>
<evidence type="ECO:0000256" key="3">
    <source>
        <dbReference type="ARBA" id="ARBA00022801"/>
    </source>
</evidence>
<evidence type="ECO:0000256" key="4">
    <source>
        <dbReference type="ARBA" id="ARBA00023049"/>
    </source>
</evidence>
<keyword evidence="3" id="KW-0378">Hydrolase</keyword>
<gene>
    <name evidence="5" type="ORF">HQ497_01450</name>
</gene>
<protein>
    <submittedName>
        <fullName evidence="5">Flavohemoglobin expression-modulating QEGLA motif protein</fullName>
    </submittedName>
</protein>
<dbReference type="NCBIfam" id="TIGR02421">
    <property type="entry name" value="QEGLA"/>
    <property type="match status" value="1"/>
</dbReference>
<accession>A0A973A7D0</accession>
<proteinExistence type="predicted"/>
<keyword evidence="2" id="KW-0645">Protease</keyword>
<dbReference type="InterPro" id="IPR012656">
    <property type="entry name" value="CHP02421_QEGLA"/>
</dbReference>
<evidence type="ECO:0000313" key="5">
    <source>
        <dbReference type="EMBL" id="NQV64005.1"/>
    </source>
</evidence>
<reference evidence="5" key="1">
    <citation type="submission" date="2020-05" db="EMBL/GenBank/DDBJ databases">
        <title>Sulfur intermediates as new biogeochemical hubs in an aquatic model microbial ecosystem.</title>
        <authorList>
            <person name="Vigneron A."/>
        </authorList>
    </citation>
    <scope>NUCLEOTIDE SEQUENCE</scope>
    <source>
        <strain evidence="5">Bin.250</strain>
    </source>
</reference>
<evidence type="ECO:0000256" key="1">
    <source>
        <dbReference type="ARBA" id="ARBA00001947"/>
    </source>
</evidence>
<organism evidence="5 6">
    <name type="scientific">SAR86 cluster bacterium</name>
    <dbReference type="NCBI Taxonomy" id="2030880"/>
    <lineage>
        <taxon>Bacteria</taxon>
        <taxon>Pseudomonadati</taxon>
        <taxon>Pseudomonadota</taxon>
        <taxon>Gammaproteobacteria</taxon>
        <taxon>SAR86 cluster</taxon>
    </lineage>
</organism>
<dbReference type="SMART" id="SM01154">
    <property type="entry name" value="DUF1704"/>
    <property type="match status" value="1"/>
</dbReference>
<dbReference type="PANTHER" id="PTHR31817:SF0">
    <property type="entry name" value="CHROMOSOME UNDETERMINED SCAFFOLD_67, WHOLE GENOME SHOTGUN SEQUENCE"/>
    <property type="match status" value="1"/>
</dbReference>
<evidence type="ECO:0000256" key="2">
    <source>
        <dbReference type="ARBA" id="ARBA00022670"/>
    </source>
</evidence>
<dbReference type="Pfam" id="PF08014">
    <property type="entry name" value="MATCAP"/>
    <property type="match status" value="1"/>
</dbReference>